<dbReference type="EMBL" id="JAKZEL010000016">
    <property type="protein sequence ID" value="KAI4536029.1"/>
    <property type="molecule type" value="Genomic_DNA"/>
</dbReference>
<dbReference type="AlphaFoldDB" id="A0AAD4U1B2"/>
<evidence type="ECO:0000313" key="1">
    <source>
        <dbReference type="EMBL" id="KAI4536029.1"/>
    </source>
</evidence>
<keyword evidence="2" id="KW-1185">Reference proteome</keyword>
<reference evidence="1" key="1">
    <citation type="submission" date="2022-03" db="EMBL/GenBank/DDBJ databases">
        <title>Genomic analyses of argali, domestic sheep and their hybrids provide insights into chromosomal evolution, heterosis and genetic basis of agronomic traits.</title>
        <authorList>
            <person name="Li M."/>
        </authorList>
    </citation>
    <scope>NUCLEOTIDE SEQUENCE</scope>
    <source>
        <strain evidence="1">CAU-MHL-2022a</strain>
        <tissue evidence="1">Skin</tissue>
    </source>
</reference>
<name>A0AAD4U1B2_OVIAM</name>
<accession>A0AAD4U1B2</accession>
<protein>
    <submittedName>
        <fullName evidence="1">Uncharacterized protein</fullName>
    </submittedName>
</protein>
<proteinExistence type="predicted"/>
<gene>
    <name evidence="1" type="ORF">MG293_013421</name>
</gene>
<organism evidence="1 2">
    <name type="scientific">Ovis ammon polii</name>
    <dbReference type="NCBI Taxonomy" id="230172"/>
    <lineage>
        <taxon>Eukaryota</taxon>
        <taxon>Metazoa</taxon>
        <taxon>Chordata</taxon>
        <taxon>Craniata</taxon>
        <taxon>Vertebrata</taxon>
        <taxon>Euteleostomi</taxon>
        <taxon>Mammalia</taxon>
        <taxon>Eutheria</taxon>
        <taxon>Laurasiatheria</taxon>
        <taxon>Artiodactyla</taxon>
        <taxon>Ruminantia</taxon>
        <taxon>Pecora</taxon>
        <taxon>Bovidae</taxon>
        <taxon>Caprinae</taxon>
        <taxon>Ovis</taxon>
    </lineage>
</organism>
<sequence>MLWGHHLWGQRNVYVEHQTFMKKTLREVSERFENMERWKKRDESYRTGLKEHDICIQTELGSRVLKRHRCDLMSLNTLIIIHHLHSNRQTHAHKPELVLDLGKEFPGIVTGQGKTSNVKGTNQSEVRILMKEFTGRCYDYLLSCAPLNLIASTKVNSAFSFVLHYELEFDMAEQIPVFPHTLYVSYPDFPSRQILGARKSIFKLRPCSWHPPSSGTKVNLIPDLSKWISTAKGFS</sequence>
<dbReference type="Proteomes" id="UP001214576">
    <property type="component" value="Unassembled WGS sequence"/>
</dbReference>
<evidence type="ECO:0000313" key="2">
    <source>
        <dbReference type="Proteomes" id="UP001214576"/>
    </source>
</evidence>
<comment type="caution">
    <text evidence="1">The sequence shown here is derived from an EMBL/GenBank/DDBJ whole genome shotgun (WGS) entry which is preliminary data.</text>
</comment>